<keyword evidence="1" id="KW-0378">Hydrolase</keyword>
<dbReference type="GeneID" id="110754194"/>
<organism evidence="4 5">
    <name type="scientific">Prunus avium</name>
    <name type="common">Cherry</name>
    <name type="synonym">Cerasus avium</name>
    <dbReference type="NCBI Taxonomy" id="42229"/>
    <lineage>
        <taxon>Eukaryota</taxon>
        <taxon>Viridiplantae</taxon>
        <taxon>Streptophyta</taxon>
        <taxon>Embryophyta</taxon>
        <taxon>Tracheophyta</taxon>
        <taxon>Spermatophyta</taxon>
        <taxon>Magnoliopsida</taxon>
        <taxon>eudicotyledons</taxon>
        <taxon>Gunneridae</taxon>
        <taxon>Pentapetalae</taxon>
        <taxon>rosids</taxon>
        <taxon>fabids</taxon>
        <taxon>Rosales</taxon>
        <taxon>Rosaceae</taxon>
        <taxon>Amygdaloideae</taxon>
        <taxon>Amygdaleae</taxon>
        <taxon>Prunus</taxon>
    </lineage>
</organism>
<dbReference type="KEGG" id="pavi:110754194"/>
<dbReference type="Proteomes" id="UP000515124">
    <property type="component" value="Unplaced"/>
</dbReference>
<dbReference type="InterPro" id="IPR011709">
    <property type="entry name" value="DEAD-box_helicase_OB_fold"/>
</dbReference>
<keyword evidence="4" id="KW-1185">Reference proteome</keyword>
<evidence type="ECO:0000256" key="2">
    <source>
        <dbReference type="SAM" id="MobiDB-lite"/>
    </source>
</evidence>
<proteinExistence type="predicted"/>
<dbReference type="GO" id="GO:0004386">
    <property type="term" value="F:helicase activity"/>
    <property type="evidence" value="ECO:0007669"/>
    <property type="project" value="UniProtKB-KW"/>
</dbReference>
<protein>
    <submittedName>
        <fullName evidence="5">Uncharacterized protein LOC110754194</fullName>
    </submittedName>
</protein>
<keyword evidence="1" id="KW-0547">Nucleotide-binding</keyword>
<gene>
    <name evidence="5" type="primary">LOC110754194</name>
</gene>
<keyword evidence="1" id="KW-0347">Helicase</keyword>
<evidence type="ECO:0000259" key="3">
    <source>
        <dbReference type="Pfam" id="PF07717"/>
    </source>
</evidence>
<reference evidence="5" key="1">
    <citation type="submission" date="2025-08" db="UniProtKB">
        <authorList>
            <consortium name="RefSeq"/>
        </authorList>
    </citation>
    <scope>IDENTIFICATION</scope>
</reference>
<feature type="compositionally biased region" description="Basic and acidic residues" evidence="2">
    <location>
        <begin position="49"/>
        <end position="68"/>
    </location>
</feature>
<sequence length="335" mass="38146">EGRRPMSEATRRRLEGQGASKTKKVQSPGPKKRRTAGPAGGTSADEQTVADRRREKRAAEAEVVREAHLQMTGKRQIEGPIDVTPLPKRPRGPNEGTSVLIPDDEVEGEEGPVNIACPRKAVPFINCMIDGAQMELAELEQLSTKTLREQTGRAFCLQAAANMDMWLCAKRAVNAAERYQKRFEEGRSKIADAGKMLQEVVNFRYKLDVVSAGKNFTKIRKAITAGFFFHGARKDPQEGYRTLVENQPVYIHPSSALVQRQPDWVIYHELVIMTTKEYMHEVAVVDPKWLVELAHRFFKVADPTKMSKRKRQERIELLYDRYHEPNSWHLSKRRA</sequence>
<accession>A0A6P5SBK5</accession>
<dbReference type="AlphaFoldDB" id="A0A6P5SBK5"/>
<evidence type="ECO:0000256" key="1">
    <source>
        <dbReference type="ARBA" id="ARBA00022806"/>
    </source>
</evidence>
<feature type="region of interest" description="Disordered" evidence="2">
    <location>
        <begin position="1"/>
        <end position="102"/>
    </location>
</feature>
<evidence type="ECO:0000313" key="5">
    <source>
        <dbReference type="RefSeq" id="XP_021810926.1"/>
    </source>
</evidence>
<keyword evidence="1" id="KW-0067">ATP-binding</keyword>
<dbReference type="RefSeq" id="XP_021810926.1">
    <property type="nucleotide sequence ID" value="XM_021955234.1"/>
</dbReference>
<feature type="domain" description="DEAD-box helicase OB fold" evidence="3">
    <location>
        <begin position="219"/>
        <end position="295"/>
    </location>
</feature>
<name>A0A6P5SBK5_PRUAV</name>
<evidence type="ECO:0000313" key="4">
    <source>
        <dbReference type="Proteomes" id="UP000515124"/>
    </source>
</evidence>
<dbReference type="Pfam" id="PF07717">
    <property type="entry name" value="OB_NTP_bind"/>
    <property type="match status" value="1"/>
</dbReference>
<feature type="non-terminal residue" evidence="5">
    <location>
        <position position="1"/>
    </location>
</feature>
<feature type="compositionally biased region" description="Basic and acidic residues" evidence="2">
    <location>
        <begin position="1"/>
        <end position="15"/>
    </location>
</feature>